<proteinExistence type="predicted"/>
<evidence type="ECO:0000313" key="3">
    <source>
        <dbReference type="Proteomes" id="UP000887116"/>
    </source>
</evidence>
<feature type="compositionally biased region" description="Gly residues" evidence="1">
    <location>
        <begin position="8"/>
        <end position="20"/>
    </location>
</feature>
<dbReference type="EMBL" id="BMAO01036232">
    <property type="protein sequence ID" value="GFR09081.1"/>
    <property type="molecule type" value="Genomic_DNA"/>
</dbReference>
<protein>
    <submittedName>
        <fullName evidence="2">Uncharacterized protein</fullName>
    </submittedName>
</protein>
<comment type="caution">
    <text evidence="2">The sequence shown here is derived from an EMBL/GenBank/DDBJ whole genome shotgun (WGS) entry which is preliminary data.</text>
</comment>
<reference evidence="2" key="1">
    <citation type="submission" date="2020-07" db="EMBL/GenBank/DDBJ databases">
        <title>Multicomponent nature underlies the extraordinary mechanical properties of spider dragline silk.</title>
        <authorList>
            <person name="Kono N."/>
            <person name="Nakamura H."/>
            <person name="Mori M."/>
            <person name="Yoshida Y."/>
            <person name="Ohtoshi R."/>
            <person name="Malay A.D."/>
            <person name="Moran D.A.P."/>
            <person name="Tomita M."/>
            <person name="Numata K."/>
            <person name="Arakawa K."/>
        </authorList>
    </citation>
    <scope>NUCLEOTIDE SEQUENCE</scope>
</reference>
<organism evidence="2 3">
    <name type="scientific">Trichonephila clavata</name>
    <name type="common">Joro spider</name>
    <name type="synonym">Nephila clavata</name>
    <dbReference type="NCBI Taxonomy" id="2740835"/>
    <lineage>
        <taxon>Eukaryota</taxon>
        <taxon>Metazoa</taxon>
        <taxon>Ecdysozoa</taxon>
        <taxon>Arthropoda</taxon>
        <taxon>Chelicerata</taxon>
        <taxon>Arachnida</taxon>
        <taxon>Araneae</taxon>
        <taxon>Araneomorphae</taxon>
        <taxon>Entelegynae</taxon>
        <taxon>Araneoidea</taxon>
        <taxon>Nephilidae</taxon>
        <taxon>Trichonephila</taxon>
    </lineage>
</organism>
<dbReference type="Proteomes" id="UP000887116">
    <property type="component" value="Unassembled WGS sequence"/>
</dbReference>
<evidence type="ECO:0000256" key="1">
    <source>
        <dbReference type="SAM" id="MobiDB-lite"/>
    </source>
</evidence>
<keyword evidence="3" id="KW-1185">Reference proteome</keyword>
<evidence type="ECO:0000313" key="2">
    <source>
        <dbReference type="EMBL" id="GFR09081.1"/>
    </source>
</evidence>
<accession>A0A8X6JJJ7</accession>
<sequence length="74" mass="7631">MVKVASAGGTGAKGAGGTTGDVGHRVESRRPDGVTINNSHWEETGGRESNTLLPWGHTITVDSNQVVSEALLCT</sequence>
<gene>
    <name evidence="2" type="ORF">TNCT_318951</name>
</gene>
<feature type="region of interest" description="Disordered" evidence="1">
    <location>
        <begin position="1"/>
        <end position="50"/>
    </location>
</feature>
<feature type="compositionally biased region" description="Basic and acidic residues" evidence="1">
    <location>
        <begin position="22"/>
        <end position="32"/>
    </location>
</feature>
<name>A0A8X6JJJ7_TRICU</name>
<dbReference type="AlphaFoldDB" id="A0A8X6JJJ7"/>